<comment type="catalytic activity">
    <reaction evidence="1">
        <text>Exonucleolytic cleavage of poly(A) to 5'-AMP.</text>
        <dbReference type="EC" id="3.1.13.4"/>
    </reaction>
</comment>
<evidence type="ECO:0000256" key="8">
    <source>
        <dbReference type="ARBA" id="ARBA00022490"/>
    </source>
</evidence>
<keyword evidence="19" id="KW-1185">Reference proteome</keyword>
<dbReference type="GO" id="GO:0046872">
    <property type="term" value="F:metal ion binding"/>
    <property type="evidence" value="ECO:0007669"/>
    <property type="project" value="UniProtKB-KW"/>
</dbReference>
<dbReference type="Proteomes" id="UP001190926">
    <property type="component" value="Unassembled WGS sequence"/>
</dbReference>
<proteinExistence type="inferred from homology"/>
<keyword evidence="12" id="KW-0269">Exonuclease</keyword>
<comment type="cofactor">
    <cofactor evidence="2">
        <name>a divalent metal cation</name>
        <dbReference type="ChEBI" id="CHEBI:60240"/>
    </cofactor>
</comment>
<evidence type="ECO:0000256" key="17">
    <source>
        <dbReference type="ARBA" id="ARBA00025148"/>
    </source>
</evidence>
<evidence type="ECO:0000256" key="6">
    <source>
        <dbReference type="ARBA" id="ARBA00011757"/>
    </source>
</evidence>
<evidence type="ECO:0000256" key="7">
    <source>
        <dbReference type="ARBA" id="ARBA00012161"/>
    </source>
</evidence>
<evidence type="ECO:0000256" key="13">
    <source>
        <dbReference type="ARBA" id="ARBA00022884"/>
    </source>
</evidence>
<keyword evidence="10" id="KW-0479">Metal-binding</keyword>
<comment type="subunit">
    <text evidence="6">Component of the CCR4-NOT complex, at least composed of CRR4 and CAF1 proteins.</text>
</comment>
<comment type="subcellular location">
    <subcellularLocation>
        <location evidence="4">Cytoplasm</location>
    </subcellularLocation>
    <subcellularLocation>
        <location evidence="3">Nucleus</location>
    </subcellularLocation>
</comment>
<dbReference type="InterPro" id="IPR012337">
    <property type="entry name" value="RNaseH-like_sf"/>
</dbReference>
<reference evidence="18 19" key="1">
    <citation type="journal article" date="2021" name="Nat. Commun.">
        <title>Incipient diploidization of the medicinal plant Perilla within 10,000 years.</title>
        <authorList>
            <person name="Zhang Y."/>
            <person name="Shen Q."/>
            <person name="Leng L."/>
            <person name="Zhang D."/>
            <person name="Chen S."/>
            <person name="Shi Y."/>
            <person name="Ning Z."/>
            <person name="Chen S."/>
        </authorList>
    </citation>
    <scope>NUCLEOTIDE SEQUENCE [LARGE SCALE GENOMIC DNA]</scope>
    <source>
        <strain evidence="19">cv. PC099</strain>
    </source>
</reference>
<protein>
    <recommendedName>
        <fullName evidence="7">poly(A)-specific ribonuclease</fullName>
        <ecNumber evidence="7">3.1.13.4</ecNumber>
    </recommendedName>
</protein>
<dbReference type="EC" id="3.1.13.4" evidence="7"/>
<evidence type="ECO:0000256" key="5">
    <source>
        <dbReference type="ARBA" id="ARBA00008372"/>
    </source>
</evidence>
<keyword evidence="8" id="KW-0963">Cytoplasm</keyword>
<evidence type="ECO:0000256" key="1">
    <source>
        <dbReference type="ARBA" id="ARBA00001663"/>
    </source>
</evidence>
<dbReference type="GO" id="GO:0004535">
    <property type="term" value="F:poly(A)-specific ribonuclease activity"/>
    <property type="evidence" value="ECO:0007669"/>
    <property type="project" value="UniProtKB-EC"/>
</dbReference>
<dbReference type="GO" id="GO:0005634">
    <property type="term" value="C:nucleus"/>
    <property type="evidence" value="ECO:0007669"/>
    <property type="project" value="UniProtKB-SubCell"/>
</dbReference>
<comment type="caution">
    <text evidence="18">The sequence shown here is derived from an EMBL/GenBank/DDBJ whole genome shotgun (WGS) entry which is preliminary data.</text>
</comment>
<keyword evidence="11" id="KW-0378">Hydrolase</keyword>
<name>A0AAD4JI14_PERFH</name>
<dbReference type="GO" id="GO:0003723">
    <property type="term" value="F:RNA binding"/>
    <property type="evidence" value="ECO:0007669"/>
    <property type="project" value="UniProtKB-KW"/>
</dbReference>
<evidence type="ECO:0000256" key="4">
    <source>
        <dbReference type="ARBA" id="ARBA00004496"/>
    </source>
</evidence>
<dbReference type="AlphaFoldDB" id="A0AAD4JI14"/>
<dbReference type="InterPro" id="IPR036397">
    <property type="entry name" value="RNaseH_sf"/>
</dbReference>
<evidence type="ECO:0000256" key="10">
    <source>
        <dbReference type="ARBA" id="ARBA00022723"/>
    </source>
</evidence>
<keyword evidence="15" id="KW-0804">Transcription</keyword>
<dbReference type="Pfam" id="PF04857">
    <property type="entry name" value="CAF1"/>
    <property type="match status" value="1"/>
</dbReference>
<dbReference type="PANTHER" id="PTHR10797">
    <property type="entry name" value="CCR4-NOT TRANSCRIPTION COMPLEX SUBUNIT"/>
    <property type="match status" value="1"/>
</dbReference>
<evidence type="ECO:0000313" key="18">
    <source>
        <dbReference type="EMBL" id="KAH6834223.1"/>
    </source>
</evidence>
<keyword evidence="13" id="KW-0694">RNA-binding</keyword>
<evidence type="ECO:0000256" key="16">
    <source>
        <dbReference type="ARBA" id="ARBA00023242"/>
    </source>
</evidence>
<dbReference type="SUPFAM" id="SSF53098">
    <property type="entry name" value="Ribonuclease H-like"/>
    <property type="match status" value="1"/>
</dbReference>
<keyword evidence="16" id="KW-0539">Nucleus</keyword>
<gene>
    <name evidence="18" type="ORF">C2S53_004586</name>
</gene>
<evidence type="ECO:0000256" key="2">
    <source>
        <dbReference type="ARBA" id="ARBA00001968"/>
    </source>
</evidence>
<evidence type="ECO:0000256" key="12">
    <source>
        <dbReference type="ARBA" id="ARBA00022839"/>
    </source>
</evidence>
<dbReference type="Gene3D" id="3.30.420.10">
    <property type="entry name" value="Ribonuclease H-like superfamily/Ribonuclease H"/>
    <property type="match status" value="1"/>
</dbReference>
<dbReference type="InterPro" id="IPR006941">
    <property type="entry name" value="RNase_CAF1"/>
</dbReference>
<organism evidence="18 19">
    <name type="scientific">Perilla frutescens var. hirtella</name>
    <name type="common">Perilla citriodora</name>
    <name type="synonym">Perilla setoyensis</name>
    <dbReference type="NCBI Taxonomy" id="608512"/>
    <lineage>
        <taxon>Eukaryota</taxon>
        <taxon>Viridiplantae</taxon>
        <taxon>Streptophyta</taxon>
        <taxon>Embryophyta</taxon>
        <taxon>Tracheophyta</taxon>
        <taxon>Spermatophyta</taxon>
        <taxon>Magnoliopsida</taxon>
        <taxon>eudicotyledons</taxon>
        <taxon>Gunneridae</taxon>
        <taxon>Pentapetalae</taxon>
        <taxon>asterids</taxon>
        <taxon>lamiids</taxon>
        <taxon>Lamiales</taxon>
        <taxon>Lamiaceae</taxon>
        <taxon>Nepetoideae</taxon>
        <taxon>Elsholtzieae</taxon>
        <taxon>Perilla</taxon>
    </lineage>
</organism>
<evidence type="ECO:0000256" key="9">
    <source>
        <dbReference type="ARBA" id="ARBA00022722"/>
    </source>
</evidence>
<keyword evidence="18" id="KW-0808">Transferase</keyword>
<evidence type="ECO:0000313" key="19">
    <source>
        <dbReference type="Proteomes" id="UP001190926"/>
    </source>
</evidence>
<keyword evidence="9" id="KW-0540">Nuclease</keyword>
<comment type="function">
    <text evidence="17">Ubiquitous transcription factor required for a diverse set of processes. It is a component of the CCR4 complex involved in the control of gene expression.</text>
</comment>
<dbReference type="InterPro" id="IPR039637">
    <property type="entry name" value="CNOT7/CNOT8/Pop2"/>
</dbReference>
<evidence type="ECO:0000256" key="11">
    <source>
        <dbReference type="ARBA" id="ARBA00022801"/>
    </source>
</evidence>
<comment type="similarity">
    <text evidence="5">Belongs to the CAF1 family.</text>
</comment>
<evidence type="ECO:0000256" key="14">
    <source>
        <dbReference type="ARBA" id="ARBA00023015"/>
    </source>
</evidence>
<accession>A0AAD4JI14</accession>
<keyword evidence="14" id="KW-0805">Transcription regulation</keyword>
<sequence>MPIVVRQVWQNNLGEELNLLKRCAWEFPIVSIDTEFPGTVFSLDVPKQAFSSLSPDKHYSLMKANVDALNIIQLGLTLSDCYGNLPRFGSNFQYVWQFNFRDFNCDGDLHDPNSISLLRSQGIDFSINKKNGVHSQAFAWIFRNSGLSSPRTGRAWVTFHGLYDFGFLIKILTREPLPQDLKDFMKLVRHYFGMQVYDLKPIARVLGLHGGLEKVAKSLGLDRAAWKSHQAGSDSLLTMQAFFRLLMNRDGTTSLLLRFNYMLYGLTCNF</sequence>
<evidence type="ECO:0000256" key="3">
    <source>
        <dbReference type="ARBA" id="ARBA00004123"/>
    </source>
</evidence>
<evidence type="ECO:0000256" key="15">
    <source>
        <dbReference type="ARBA" id="ARBA00023163"/>
    </source>
</evidence>
<dbReference type="GO" id="GO:0016740">
    <property type="term" value="F:transferase activity"/>
    <property type="evidence" value="ECO:0007669"/>
    <property type="project" value="UniProtKB-KW"/>
</dbReference>
<dbReference type="GO" id="GO:0030014">
    <property type="term" value="C:CCR4-NOT complex"/>
    <property type="evidence" value="ECO:0007669"/>
    <property type="project" value="InterPro"/>
</dbReference>
<dbReference type="GO" id="GO:0005737">
    <property type="term" value="C:cytoplasm"/>
    <property type="evidence" value="ECO:0007669"/>
    <property type="project" value="UniProtKB-SubCell"/>
</dbReference>
<dbReference type="EMBL" id="SDAM02000052">
    <property type="protein sequence ID" value="KAH6834223.1"/>
    <property type="molecule type" value="Genomic_DNA"/>
</dbReference>